<feature type="modified residue" description="4-aspartylphosphate" evidence="8">
    <location>
        <position position="1681"/>
    </location>
</feature>
<dbReference type="EC" id="2.7.13.3" evidence="2"/>
<dbReference type="RefSeq" id="WP_379681622.1">
    <property type="nucleotide sequence ID" value="NZ_JBHLWP010000022.1"/>
</dbReference>
<dbReference type="Pfam" id="PF02895">
    <property type="entry name" value="H-kinase_dim"/>
    <property type="match status" value="1"/>
</dbReference>
<dbReference type="InterPro" id="IPR002545">
    <property type="entry name" value="CheW-lke_dom"/>
</dbReference>
<keyword evidence="16" id="KW-1185">Reference proteome</keyword>
<feature type="domain" description="HPt" evidence="14">
    <location>
        <begin position="737"/>
        <end position="840"/>
    </location>
</feature>
<dbReference type="CDD" id="cd17546">
    <property type="entry name" value="REC_hyHK_CKI1_RcsC-like"/>
    <property type="match status" value="1"/>
</dbReference>
<feature type="modified residue" description="Phosphohistidine" evidence="7">
    <location>
        <position position="636"/>
    </location>
</feature>
<evidence type="ECO:0000256" key="10">
    <source>
        <dbReference type="SAM" id="MobiDB-lite"/>
    </source>
</evidence>
<feature type="domain" description="HPt" evidence="14">
    <location>
        <begin position="1011"/>
        <end position="1118"/>
    </location>
</feature>
<dbReference type="Gene3D" id="2.30.30.40">
    <property type="entry name" value="SH3 Domains"/>
    <property type="match status" value="1"/>
</dbReference>
<evidence type="ECO:0000256" key="7">
    <source>
        <dbReference type="PROSITE-ProRule" id="PRU00110"/>
    </source>
</evidence>
<dbReference type="InterPro" id="IPR001789">
    <property type="entry name" value="Sig_transdc_resp-reg_receiver"/>
</dbReference>
<dbReference type="InterPro" id="IPR036061">
    <property type="entry name" value="CheW-like_dom_sf"/>
</dbReference>
<dbReference type="Pfam" id="PF00072">
    <property type="entry name" value="Response_reg"/>
    <property type="match status" value="1"/>
</dbReference>
<evidence type="ECO:0000256" key="2">
    <source>
        <dbReference type="ARBA" id="ARBA00012438"/>
    </source>
</evidence>
<keyword evidence="3 8" id="KW-0597">Phosphoprotein</keyword>
<comment type="catalytic activity">
    <reaction evidence="1">
        <text>ATP + protein L-histidine = ADP + protein N-phospho-L-histidine.</text>
        <dbReference type="EC" id="2.7.13.3"/>
    </reaction>
</comment>
<proteinExistence type="predicted"/>
<dbReference type="InterPro" id="IPR037006">
    <property type="entry name" value="CheA-like_homodim_sf"/>
</dbReference>
<dbReference type="SMART" id="SM00260">
    <property type="entry name" value="CheW"/>
    <property type="match status" value="1"/>
</dbReference>
<dbReference type="SMART" id="SM00448">
    <property type="entry name" value="REC"/>
    <property type="match status" value="1"/>
</dbReference>
<keyword evidence="5" id="KW-0418">Kinase</keyword>
<feature type="domain" description="Response regulatory" evidence="12">
    <location>
        <begin position="1626"/>
        <end position="1748"/>
    </location>
</feature>
<dbReference type="Pfam" id="PF02518">
    <property type="entry name" value="HATPase_c"/>
    <property type="match status" value="1"/>
</dbReference>
<dbReference type="PANTHER" id="PTHR43395">
    <property type="entry name" value="SENSOR HISTIDINE KINASE CHEA"/>
    <property type="match status" value="1"/>
</dbReference>
<evidence type="ECO:0000313" key="16">
    <source>
        <dbReference type="Proteomes" id="UP001589773"/>
    </source>
</evidence>
<evidence type="ECO:0000256" key="8">
    <source>
        <dbReference type="PROSITE-ProRule" id="PRU00169"/>
    </source>
</evidence>
<dbReference type="Pfam" id="PF01584">
    <property type="entry name" value="CheW"/>
    <property type="match status" value="1"/>
</dbReference>
<dbReference type="SMART" id="SM00073">
    <property type="entry name" value="HPT"/>
    <property type="match status" value="3"/>
</dbReference>
<evidence type="ECO:0000256" key="1">
    <source>
        <dbReference type="ARBA" id="ARBA00000085"/>
    </source>
</evidence>
<dbReference type="InterPro" id="IPR011006">
    <property type="entry name" value="CheY-like_superfamily"/>
</dbReference>
<dbReference type="PRINTS" id="PR00344">
    <property type="entry name" value="BCTRLSENSOR"/>
</dbReference>
<dbReference type="Proteomes" id="UP001589773">
    <property type="component" value="Unassembled WGS sequence"/>
</dbReference>
<dbReference type="Gene3D" id="1.20.120.160">
    <property type="entry name" value="HPT domain"/>
    <property type="match status" value="4"/>
</dbReference>
<dbReference type="SUPFAM" id="SSF50341">
    <property type="entry name" value="CheW-like"/>
    <property type="match status" value="1"/>
</dbReference>
<feature type="domain" description="HPt" evidence="14">
    <location>
        <begin position="589"/>
        <end position="693"/>
    </location>
</feature>
<keyword evidence="9" id="KW-0175">Coiled coil</keyword>
<dbReference type="SUPFAM" id="SSF55874">
    <property type="entry name" value="ATPase domain of HSP90 chaperone/DNA topoisomerase II/histidine kinase"/>
    <property type="match status" value="1"/>
</dbReference>
<feature type="coiled-coil region" evidence="9">
    <location>
        <begin position="1171"/>
        <end position="1212"/>
    </location>
</feature>
<dbReference type="Pfam" id="PF01627">
    <property type="entry name" value="Hpt"/>
    <property type="match status" value="3"/>
</dbReference>
<feature type="modified residue" description="Phosphohistidine" evidence="7">
    <location>
        <position position="783"/>
    </location>
</feature>
<dbReference type="InterPro" id="IPR036890">
    <property type="entry name" value="HATPase_C_sf"/>
</dbReference>
<feature type="domain" description="Histidine kinase" evidence="11">
    <location>
        <begin position="1235"/>
        <end position="1468"/>
    </location>
</feature>
<dbReference type="PROSITE" id="PS50109">
    <property type="entry name" value="HIS_KIN"/>
    <property type="match status" value="1"/>
</dbReference>
<dbReference type="Gene3D" id="1.10.287.560">
    <property type="entry name" value="Histidine kinase CheA-like, homodimeric domain"/>
    <property type="match status" value="1"/>
</dbReference>
<dbReference type="InterPro" id="IPR005467">
    <property type="entry name" value="His_kinase_dom"/>
</dbReference>
<dbReference type="Gene3D" id="3.30.565.10">
    <property type="entry name" value="Histidine kinase-like ATPase, C-terminal domain"/>
    <property type="match status" value="1"/>
</dbReference>
<evidence type="ECO:0000256" key="4">
    <source>
        <dbReference type="ARBA" id="ARBA00022679"/>
    </source>
</evidence>
<dbReference type="PROSITE" id="PS50851">
    <property type="entry name" value="CHEW"/>
    <property type="match status" value="1"/>
</dbReference>
<dbReference type="SMART" id="SM01231">
    <property type="entry name" value="H-kinase_dim"/>
    <property type="match status" value="1"/>
</dbReference>
<keyword evidence="4" id="KW-0808">Transferase</keyword>
<dbReference type="Gene3D" id="3.40.50.2300">
    <property type="match status" value="1"/>
</dbReference>
<feature type="region of interest" description="Disordered" evidence="10">
    <location>
        <begin position="1123"/>
        <end position="1144"/>
    </location>
</feature>
<comment type="caution">
    <text evidence="15">The sequence shown here is derived from an EMBL/GenBank/DDBJ whole genome shotgun (WGS) entry which is preliminary data.</text>
</comment>
<evidence type="ECO:0000259" key="13">
    <source>
        <dbReference type="PROSITE" id="PS50851"/>
    </source>
</evidence>
<protein>
    <recommendedName>
        <fullName evidence="2">histidine kinase</fullName>
        <ecNumber evidence="2">2.7.13.3</ecNumber>
    </recommendedName>
</protein>
<dbReference type="InterPro" id="IPR008207">
    <property type="entry name" value="Sig_transdc_His_kin_Hpt_dom"/>
</dbReference>
<gene>
    <name evidence="15" type="ORF">ACFFJK_20950</name>
</gene>
<name>A0ABV6FLF2_9BURK</name>
<dbReference type="SMART" id="SM00387">
    <property type="entry name" value="HATPase_c"/>
    <property type="match status" value="1"/>
</dbReference>
<evidence type="ECO:0000259" key="11">
    <source>
        <dbReference type="PROSITE" id="PS50109"/>
    </source>
</evidence>
<evidence type="ECO:0000256" key="3">
    <source>
        <dbReference type="ARBA" id="ARBA00022553"/>
    </source>
</evidence>
<dbReference type="InterPro" id="IPR036641">
    <property type="entry name" value="HPT_dom_sf"/>
</dbReference>
<dbReference type="SUPFAM" id="SSF47226">
    <property type="entry name" value="Histidine-containing phosphotransfer domain, HPT domain"/>
    <property type="match status" value="5"/>
</dbReference>
<dbReference type="InterPro" id="IPR004105">
    <property type="entry name" value="CheA-like_dim"/>
</dbReference>
<dbReference type="PROSITE" id="PS50894">
    <property type="entry name" value="HPT"/>
    <property type="match status" value="3"/>
</dbReference>
<sequence length="1751" mass="185725">MNASSSFDTGPLSWVIGEIRDALARSGSALRDAAGRSPEAQPTLLLHAKTHLHQAHGALQMVDVEGVEVLGTAAETLIDRFKDGQLPCTPEAVKTVQEAYQAIVEYLDELLRGSSQQPARLFPYYRDLQQLLGVERIHPSDLLPADLGKAVELPGPGTAEVPDVAACRARFERSLLPYLKSGGPEHAAGMRDALAPIAASQLEPRPRLFWRAMHAFAGVVADGQVDADLYVKQLLGQVNLQLRRLAQGQGGTPDAMLRDALFFVAAAAQPGPDAQTLRQACGLDGLVPHDYAARRYGHIDQATLQEAREALARTKQDWDRIATGGDAGVRDDFSDALSRLAGASEKLGAPALAQLMRELGRAATDAMQAGRSDEVKLEMATAMLFVENGLDQLRQLPDDFAENAEAVGARLLALAAGETPPDAPHWQGELARQIQQGQTVAVLAGEIKTGLRQVEKLLDEYYDDPGKREALAQAAPVLHQLQGALAILDQEQAVLAARHVAAEVRALETGDGDLAAQSAALHNIAQNIGALGFFTDLLAQDSAAAQGRFTFDRDKRLLRELPFEFVEAAPAPEPVPEPAQEQPAAPAQETTLESELLGIFILEAREVLDVVAGTLPQAHGRPADQEALTLLRRSFHTLKGSSRMVSLERFAEAAAAIEKTMNLWLAEGRSATPALLALLAQAHAELSDWVAELAAGGTSARTGEALVAAAARVQEGGDAVTGEAAAAPAPDTKRIGDLEIPLGLYTIYLDEAETLVQQLAQDVDAWRAEPERRAAPESLKAAHTLAGTSSTVGYTALHDVAHALELVLEKLAAPGPELDDSARGLLDAALSRVRTMLQVFALGELAPAQPDLVAQLGALLERLASQQAANLYGEVDPVLAQELDALFAAAYRELLVAPPFEYVGDTAGAGEAPAVPEAAGQKSAASEIDDLFDAFLDDPFAAPELVQAAPAEQEPAFVPVTPDEAVLLDAVQAPGPVPETASEPVPVPAPDSVPATPAPADSVLAAGAVFGDELDPDLLPVFLEEGADLFPQIGNGLRQWQQNPGDHAIAQGLQRALHTVKGSARMAGAMRLGQHVHEMETQIENMVHAGTNAVAPGAAAFDELLANHDQALLLFEQLQQPSAPAPDAAAGASAAAAAPAEQPGARAPLVRVRADLLDRVVNQAGEVSITRSRLENQVGSLKSALSDFSENLDRLRRQMREIEMQAESQIASRLSIAGEREFDPLEFDRFTRLQELTRMMAESVNDVEAFHEGLSRTVDSAAEDLAAQSRMTRDLQRDLMRVRMVPFANLSERLFRVARRTAKETDKRVNLDIRGGAVEIDRSVLEQMAAPFEHLLRNAIVHGIEPRAQRTAAGKPETGEILVQVSQHGNEVAIVIGDDGAGLDLGRIRAKARAMGLVGTDEIVSDQEAAELIFEPGFSTADALTELAGRGVGMDVVRSEARALGGRVAVSTEPGQGTRIAIHLPLSLAVAQVVLVSGAGRTWALPSTLVEQVMQVRDTDLDAAQALGSIPVGGQPHPLHALAALLGEHAAAGQGAAAAQRLHPVLVVQGAGGRIALCVDDVLGNREVVVKPIGPQLARVPGIAGATVLGTGEIVLILDPVALAQQPAARVPDGAAERAPAARAPTIMVVDDSITVRRVTQRLLEREGYAVMLAKDGVDALEQIGQAGQAGHMRPDLMLVDIEMPRMDGFDLTRQIRSDEATESIPIIMITSRTADKHRNVALGLGVNAYFGKPYQEEVLLAAIGSLLDKG</sequence>
<evidence type="ECO:0000259" key="12">
    <source>
        <dbReference type="PROSITE" id="PS50110"/>
    </source>
</evidence>
<keyword evidence="6" id="KW-0902">Two-component regulatory system</keyword>
<evidence type="ECO:0000256" key="6">
    <source>
        <dbReference type="ARBA" id="ARBA00023012"/>
    </source>
</evidence>
<dbReference type="InterPro" id="IPR058661">
    <property type="entry name" value="FimL_2nd"/>
</dbReference>
<dbReference type="EMBL" id="JBHLWP010000022">
    <property type="protein sequence ID" value="MFC0254367.1"/>
    <property type="molecule type" value="Genomic_DNA"/>
</dbReference>
<dbReference type="PANTHER" id="PTHR43395:SF8">
    <property type="entry name" value="HISTIDINE KINASE"/>
    <property type="match status" value="1"/>
</dbReference>
<dbReference type="Pfam" id="PF26379">
    <property type="entry name" value="FimL_2nd"/>
    <property type="match status" value="1"/>
</dbReference>
<reference evidence="15 16" key="1">
    <citation type="submission" date="2024-09" db="EMBL/GenBank/DDBJ databases">
        <authorList>
            <person name="Sun Q."/>
            <person name="Mori K."/>
        </authorList>
    </citation>
    <scope>NUCLEOTIDE SEQUENCE [LARGE SCALE GENOMIC DNA]</scope>
    <source>
        <strain evidence="15 16">CCM 7792</strain>
    </source>
</reference>
<feature type="modified residue" description="Phosphohistidine" evidence="7">
    <location>
        <position position="1058"/>
    </location>
</feature>
<evidence type="ECO:0000256" key="9">
    <source>
        <dbReference type="SAM" id="Coils"/>
    </source>
</evidence>
<dbReference type="InterPro" id="IPR004358">
    <property type="entry name" value="Sig_transdc_His_kin-like_C"/>
</dbReference>
<feature type="domain" description="CheW-like" evidence="13">
    <location>
        <begin position="1470"/>
        <end position="1609"/>
    </location>
</feature>
<dbReference type="CDD" id="cd00088">
    <property type="entry name" value="HPT"/>
    <property type="match status" value="2"/>
</dbReference>
<evidence type="ECO:0000259" key="14">
    <source>
        <dbReference type="PROSITE" id="PS50894"/>
    </source>
</evidence>
<evidence type="ECO:0000313" key="15">
    <source>
        <dbReference type="EMBL" id="MFC0254367.1"/>
    </source>
</evidence>
<accession>A0ABV6FLF2</accession>
<organism evidence="15 16">
    <name type="scientific">Massilia consociata</name>
    <dbReference type="NCBI Taxonomy" id="760117"/>
    <lineage>
        <taxon>Bacteria</taxon>
        <taxon>Pseudomonadati</taxon>
        <taxon>Pseudomonadota</taxon>
        <taxon>Betaproteobacteria</taxon>
        <taxon>Burkholderiales</taxon>
        <taxon>Oxalobacteraceae</taxon>
        <taxon>Telluria group</taxon>
        <taxon>Massilia</taxon>
    </lineage>
</organism>
<evidence type="ECO:0000256" key="5">
    <source>
        <dbReference type="ARBA" id="ARBA00022777"/>
    </source>
</evidence>
<dbReference type="SUPFAM" id="SSF52172">
    <property type="entry name" value="CheY-like"/>
    <property type="match status" value="1"/>
</dbReference>
<dbReference type="InterPro" id="IPR003594">
    <property type="entry name" value="HATPase_dom"/>
</dbReference>
<dbReference type="PROSITE" id="PS50110">
    <property type="entry name" value="RESPONSE_REGULATORY"/>
    <property type="match status" value="1"/>
</dbReference>
<dbReference type="InterPro" id="IPR051315">
    <property type="entry name" value="Bact_Chemotaxis_CheA"/>
</dbReference>